<dbReference type="AlphaFoldDB" id="A0A8S4P005"/>
<dbReference type="Gene3D" id="3.30.300.30">
    <property type="match status" value="1"/>
</dbReference>
<accession>A0A8S4P005</accession>
<evidence type="ECO:0000259" key="2">
    <source>
        <dbReference type="Pfam" id="PF13193"/>
    </source>
</evidence>
<gene>
    <name evidence="3" type="ORF">OFUS_LOCUS12111</name>
</gene>
<dbReference type="SUPFAM" id="SSF56801">
    <property type="entry name" value="Acetyl-CoA synthetase-like"/>
    <property type="match status" value="1"/>
</dbReference>
<dbReference type="Gene3D" id="3.40.50.12780">
    <property type="entry name" value="N-terminal domain of ligase-like"/>
    <property type="match status" value="1"/>
</dbReference>
<feature type="domain" description="AMP-dependent synthetase/ligase" evidence="1">
    <location>
        <begin position="47"/>
        <end position="436"/>
    </location>
</feature>
<dbReference type="EMBL" id="CAIIXF020000006">
    <property type="protein sequence ID" value="CAH1786158.1"/>
    <property type="molecule type" value="Genomic_DNA"/>
</dbReference>
<dbReference type="OrthoDB" id="10253115at2759"/>
<organism evidence="3 4">
    <name type="scientific">Owenia fusiformis</name>
    <name type="common">Polychaete worm</name>
    <dbReference type="NCBI Taxonomy" id="6347"/>
    <lineage>
        <taxon>Eukaryota</taxon>
        <taxon>Metazoa</taxon>
        <taxon>Spiralia</taxon>
        <taxon>Lophotrochozoa</taxon>
        <taxon>Annelida</taxon>
        <taxon>Polychaeta</taxon>
        <taxon>Sedentaria</taxon>
        <taxon>Canalipalpata</taxon>
        <taxon>Sabellida</taxon>
        <taxon>Oweniida</taxon>
        <taxon>Oweniidae</taxon>
        <taxon>Owenia</taxon>
    </lineage>
</organism>
<dbReference type="CDD" id="cd04433">
    <property type="entry name" value="AFD_class_I"/>
    <property type="match status" value="1"/>
</dbReference>
<name>A0A8S4P005_OWEFU</name>
<dbReference type="InterPro" id="IPR042099">
    <property type="entry name" value="ANL_N_sf"/>
</dbReference>
<dbReference type="PANTHER" id="PTHR42814:SF3">
    <property type="entry name" value="BETA-N-ACETYLHEXOSAMINIDASE"/>
    <property type="match status" value="1"/>
</dbReference>
<dbReference type="InterPro" id="IPR020845">
    <property type="entry name" value="AMP-binding_CS"/>
</dbReference>
<protein>
    <submittedName>
        <fullName evidence="3">Uncharacterized protein</fullName>
    </submittedName>
</protein>
<dbReference type="InterPro" id="IPR025110">
    <property type="entry name" value="AMP-bd_C"/>
</dbReference>
<dbReference type="PANTHER" id="PTHR42814">
    <property type="entry name" value="AMP-BINDING DOMAIN-CONTAINING PROTEIN"/>
    <property type="match status" value="1"/>
</dbReference>
<evidence type="ECO:0000313" key="3">
    <source>
        <dbReference type="EMBL" id="CAH1786158.1"/>
    </source>
</evidence>
<keyword evidence="4" id="KW-1185">Reference proteome</keyword>
<dbReference type="PROSITE" id="PS00455">
    <property type="entry name" value="AMP_BINDING"/>
    <property type="match status" value="1"/>
</dbReference>
<sequence>NFQMEYVEAYDSIIQPIKEPLTKSYIKTSTSDPPDTKTALDYLREQRNNENEAIVFMDSDGNRKDVLSFNDWVESSEDLAVSLSKIGLSSGDFIGILAPNCHELICSLGAAINLAAVPVFLSFNLVSGEDLIEHVNECNIKAVIVDISEGPKKDIVMRVFAKVLRGEIDDDMPALRHVIVITDDATPDGAITYNSLSDKKSVEDKVQIADLTKTITIDSPLCVTLTSGSTGKPKYCLLPHRELLTPVKYIGQRIGLVKRDRLFLDRPMTWIGGILGIMLPLVLETTTVTVNAKYTAAKSWAAEKILGIIQKERLTMAGMLPYMMFDILDLDDENFSKFDLSTWKITGTGGQRVDPKMVEDFKLRTRTNISIVYGATEANTVTCMFPKGDFTKQHLTVGYPIPNIEISIQAPDGSIPAVNTPGEICIRGYPVFLGYLNNEAATSEVIDNEGWCHTGDIGTMTPYGYITIAGRLKEFIKRGTVIVQPSTIEKEIANHPDVHQVQVVGVPDPRLHEELCACIITHTGRELTGNDMKVWCASIFGDITADGLSNAPRYFIIMDEFPLTTSGKIDRVVLKAEAKKHLNL</sequence>
<dbReference type="Pfam" id="PF00501">
    <property type="entry name" value="AMP-binding"/>
    <property type="match status" value="1"/>
</dbReference>
<dbReference type="InterPro" id="IPR045851">
    <property type="entry name" value="AMP-bd_C_sf"/>
</dbReference>
<dbReference type="Pfam" id="PF13193">
    <property type="entry name" value="AMP-binding_C"/>
    <property type="match status" value="1"/>
</dbReference>
<feature type="domain" description="AMP-binding enzyme C-terminal" evidence="2">
    <location>
        <begin position="488"/>
        <end position="568"/>
    </location>
</feature>
<comment type="caution">
    <text evidence="3">The sequence shown here is derived from an EMBL/GenBank/DDBJ whole genome shotgun (WGS) entry which is preliminary data.</text>
</comment>
<dbReference type="InterPro" id="IPR000873">
    <property type="entry name" value="AMP-dep_synth/lig_dom"/>
</dbReference>
<reference evidence="3" key="1">
    <citation type="submission" date="2022-03" db="EMBL/GenBank/DDBJ databases">
        <authorList>
            <person name="Martin C."/>
        </authorList>
    </citation>
    <scope>NUCLEOTIDE SEQUENCE</scope>
</reference>
<feature type="non-terminal residue" evidence="3">
    <location>
        <position position="1"/>
    </location>
</feature>
<evidence type="ECO:0000313" key="4">
    <source>
        <dbReference type="Proteomes" id="UP000749559"/>
    </source>
</evidence>
<proteinExistence type="predicted"/>
<evidence type="ECO:0000259" key="1">
    <source>
        <dbReference type="Pfam" id="PF00501"/>
    </source>
</evidence>
<dbReference type="Proteomes" id="UP000749559">
    <property type="component" value="Unassembled WGS sequence"/>
</dbReference>